<comment type="caution">
    <text evidence="11">The sequence shown here is derived from an EMBL/GenBank/DDBJ whole genome shotgun (WGS) entry which is preliminary data.</text>
</comment>
<evidence type="ECO:0000313" key="12">
    <source>
        <dbReference type="Proteomes" id="UP001597237"/>
    </source>
</evidence>
<dbReference type="RefSeq" id="WP_377284258.1">
    <property type="nucleotide sequence ID" value="NZ_JBHRSI010000015.1"/>
</dbReference>
<gene>
    <name evidence="9" type="primary">trpF</name>
    <name evidence="11" type="ORF">ACFSC0_06865</name>
</gene>
<reference evidence="12" key="1">
    <citation type="journal article" date="2019" name="Int. J. Syst. Evol. Microbiol.">
        <title>The Global Catalogue of Microorganisms (GCM) 10K type strain sequencing project: providing services to taxonomists for standard genome sequencing and annotation.</title>
        <authorList>
            <consortium name="The Broad Institute Genomics Platform"/>
            <consortium name="The Broad Institute Genome Sequencing Center for Infectious Disease"/>
            <person name="Wu L."/>
            <person name="Ma J."/>
        </authorList>
    </citation>
    <scope>NUCLEOTIDE SEQUENCE [LARGE SCALE GENOMIC DNA]</scope>
    <source>
        <strain evidence="12">DFY28</strain>
    </source>
</reference>
<evidence type="ECO:0000256" key="7">
    <source>
        <dbReference type="ARBA" id="ARBA00023141"/>
    </source>
</evidence>
<comment type="pathway">
    <text evidence="2 9">Amino-acid biosynthesis; L-tryptophan biosynthesis; L-tryptophan from chorismate: step 3/5.</text>
</comment>
<dbReference type="PANTHER" id="PTHR42894:SF1">
    <property type="entry name" value="N-(5'-PHOSPHORIBOSYL)ANTHRANILATE ISOMERASE"/>
    <property type="match status" value="1"/>
</dbReference>
<accession>A0ABW4N380</accession>
<dbReference type="GO" id="GO:0004640">
    <property type="term" value="F:phosphoribosylanthranilate isomerase activity"/>
    <property type="evidence" value="ECO:0007669"/>
    <property type="project" value="UniProtKB-EC"/>
</dbReference>
<evidence type="ECO:0000256" key="9">
    <source>
        <dbReference type="HAMAP-Rule" id="MF_00135"/>
    </source>
</evidence>
<comment type="catalytic activity">
    <reaction evidence="1 9">
        <text>N-(5-phospho-beta-D-ribosyl)anthranilate = 1-(2-carboxyphenylamino)-1-deoxy-D-ribulose 5-phosphate</text>
        <dbReference type="Rhea" id="RHEA:21540"/>
        <dbReference type="ChEBI" id="CHEBI:18277"/>
        <dbReference type="ChEBI" id="CHEBI:58613"/>
        <dbReference type="EC" id="5.3.1.24"/>
    </reaction>
</comment>
<dbReference type="Proteomes" id="UP001597237">
    <property type="component" value="Unassembled WGS sequence"/>
</dbReference>
<comment type="similarity">
    <text evidence="9">Belongs to the TrpF family.</text>
</comment>
<evidence type="ECO:0000256" key="3">
    <source>
        <dbReference type="ARBA" id="ARBA00012572"/>
    </source>
</evidence>
<evidence type="ECO:0000256" key="8">
    <source>
        <dbReference type="ARBA" id="ARBA00023235"/>
    </source>
</evidence>
<dbReference type="PANTHER" id="PTHR42894">
    <property type="entry name" value="N-(5'-PHOSPHORIBOSYL)ANTHRANILATE ISOMERASE"/>
    <property type="match status" value="1"/>
</dbReference>
<keyword evidence="6 9" id="KW-0822">Tryptophan biosynthesis</keyword>
<dbReference type="InterPro" id="IPR044643">
    <property type="entry name" value="TrpF_fam"/>
</dbReference>
<dbReference type="SUPFAM" id="SSF51366">
    <property type="entry name" value="Ribulose-phoshate binding barrel"/>
    <property type="match status" value="1"/>
</dbReference>
<dbReference type="Gene3D" id="3.20.20.70">
    <property type="entry name" value="Aldolase class I"/>
    <property type="match status" value="1"/>
</dbReference>
<feature type="domain" description="N-(5'phosphoribosyl) anthranilate isomerase (PRAI)" evidence="10">
    <location>
        <begin position="7"/>
        <end position="210"/>
    </location>
</feature>
<evidence type="ECO:0000259" key="10">
    <source>
        <dbReference type="Pfam" id="PF00697"/>
    </source>
</evidence>
<keyword evidence="12" id="KW-1185">Reference proteome</keyword>
<protein>
    <recommendedName>
        <fullName evidence="4 9">N-(5'-phosphoribosyl)anthranilate isomerase</fullName>
        <shortName evidence="9">PRAI</shortName>
        <ecNumber evidence="3 9">5.3.1.24</ecNumber>
    </recommendedName>
</protein>
<evidence type="ECO:0000313" key="11">
    <source>
        <dbReference type="EMBL" id="MFD1783110.1"/>
    </source>
</evidence>
<dbReference type="InterPro" id="IPR001240">
    <property type="entry name" value="PRAI_dom"/>
</dbReference>
<dbReference type="InterPro" id="IPR013785">
    <property type="entry name" value="Aldolase_TIM"/>
</dbReference>
<dbReference type="EMBL" id="JBHUEY010000001">
    <property type="protein sequence ID" value="MFD1783110.1"/>
    <property type="molecule type" value="Genomic_DNA"/>
</dbReference>
<evidence type="ECO:0000256" key="2">
    <source>
        <dbReference type="ARBA" id="ARBA00004664"/>
    </source>
</evidence>
<evidence type="ECO:0000256" key="4">
    <source>
        <dbReference type="ARBA" id="ARBA00022272"/>
    </source>
</evidence>
<dbReference type="EC" id="5.3.1.24" evidence="3 9"/>
<keyword evidence="5 9" id="KW-0028">Amino-acid biosynthesis</keyword>
<evidence type="ECO:0000256" key="6">
    <source>
        <dbReference type="ARBA" id="ARBA00022822"/>
    </source>
</evidence>
<keyword evidence="8 9" id="KW-0413">Isomerase</keyword>
<sequence>MPGRVQAKICGVTTPESVRAALDGGAEYLGFVFFPASPRALKMAEAARLAGPVRGKAKIVALTVDPTDALVDEIREGLAPDLIQLHGKESPSRAREVGRRAGAEVIKVLSVSEARDIDAAAQYEGAAHHLMFDAKAPKDSDRPGGHGAPFDWTLLSHRRFSRPWFLAGGLDPWNVAEAVRLSGAPIVDVSSGVERGPGLKDPALIAAFLDAVRKT</sequence>
<evidence type="ECO:0000256" key="1">
    <source>
        <dbReference type="ARBA" id="ARBA00001164"/>
    </source>
</evidence>
<organism evidence="11 12">
    <name type="scientific">Phenylobacterium terrae</name>
    <dbReference type="NCBI Taxonomy" id="2665495"/>
    <lineage>
        <taxon>Bacteria</taxon>
        <taxon>Pseudomonadati</taxon>
        <taxon>Pseudomonadota</taxon>
        <taxon>Alphaproteobacteria</taxon>
        <taxon>Caulobacterales</taxon>
        <taxon>Caulobacteraceae</taxon>
        <taxon>Phenylobacterium</taxon>
    </lineage>
</organism>
<dbReference type="Pfam" id="PF00697">
    <property type="entry name" value="PRAI"/>
    <property type="match status" value="1"/>
</dbReference>
<proteinExistence type="inferred from homology"/>
<dbReference type="InterPro" id="IPR011060">
    <property type="entry name" value="RibuloseP-bd_barrel"/>
</dbReference>
<dbReference type="CDD" id="cd00405">
    <property type="entry name" value="PRAI"/>
    <property type="match status" value="1"/>
</dbReference>
<name>A0ABW4N380_9CAUL</name>
<keyword evidence="7 9" id="KW-0057">Aromatic amino acid biosynthesis</keyword>
<dbReference type="NCBIfam" id="NF002295">
    <property type="entry name" value="PRK01222.1-1"/>
    <property type="match status" value="1"/>
</dbReference>
<dbReference type="HAMAP" id="MF_00135">
    <property type="entry name" value="PRAI"/>
    <property type="match status" value="1"/>
</dbReference>
<evidence type="ECO:0000256" key="5">
    <source>
        <dbReference type="ARBA" id="ARBA00022605"/>
    </source>
</evidence>